<sequence length="205" mass="24117">MVFMFETEKLLKQQLHEVELWHGFLPEADFSAAENFPRLVSIQHQVNFELWHQEDLARDPDVSDSKIAEVKRAIDVFNQRRNDLIEQLDQFLLNIINAENVKNNAETEMNSETPGSMIDRLSINALKIYHMDEEVQREEVTAEHRNKCAAKLSVLREQRQDLEQCLTKLLADLSSGEKRLKVYQQMKMYNDENLNPVLYRKAETR</sequence>
<proteinExistence type="predicted"/>
<organism evidence="2">
    <name type="scientific">marine metagenome</name>
    <dbReference type="NCBI Taxonomy" id="408172"/>
    <lineage>
        <taxon>unclassified sequences</taxon>
        <taxon>metagenomes</taxon>
        <taxon>ecological metagenomes</taxon>
    </lineage>
</organism>
<feature type="coiled-coil region" evidence="1">
    <location>
        <begin position="67"/>
        <end position="108"/>
    </location>
</feature>
<dbReference type="Pfam" id="PF14063">
    <property type="entry name" value="DUF4254"/>
    <property type="match status" value="1"/>
</dbReference>
<dbReference type="InterPro" id="IPR025350">
    <property type="entry name" value="DUF4254"/>
</dbReference>
<evidence type="ECO:0000313" key="2">
    <source>
        <dbReference type="EMBL" id="SUZ48117.1"/>
    </source>
</evidence>
<evidence type="ECO:0008006" key="3">
    <source>
        <dbReference type="Google" id="ProtNLM"/>
    </source>
</evidence>
<evidence type="ECO:0000256" key="1">
    <source>
        <dbReference type="SAM" id="Coils"/>
    </source>
</evidence>
<keyword evidence="1" id="KW-0175">Coiled coil</keyword>
<name>A0A381N0P8_9ZZZZ</name>
<gene>
    <name evidence="2" type="ORF">METZ01_LOCUS971</name>
</gene>
<reference evidence="2" key="1">
    <citation type="submission" date="2018-05" db="EMBL/GenBank/DDBJ databases">
        <authorList>
            <person name="Lanie J.A."/>
            <person name="Ng W.-L."/>
            <person name="Kazmierczak K.M."/>
            <person name="Andrzejewski T.M."/>
            <person name="Davidsen T.M."/>
            <person name="Wayne K.J."/>
            <person name="Tettelin H."/>
            <person name="Glass J.I."/>
            <person name="Rusch D."/>
            <person name="Podicherti R."/>
            <person name="Tsui H.-C.T."/>
            <person name="Winkler M.E."/>
        </authorList>
    </citation>
    <scope>NUCLEOTIDE SEQUENCE</scope>
</reference>
<dbReference type="EMBL" id="UINC01000053">
    <property type="protein sequence ID" value="SUZ48117.1"/>
    <property type="molecule type" value="Genomic_DNA"/>
</dbReference>
<protein>
    <recommendedName>
        <fullName evidence="3">DUF4254 domain-containing protein</fullName>
    </recommendedName>
</protein>
<accession>A0A381N0P8</accession>
<dbReference type="AlphaFoldDB" id="A0A381N0P8"/>